<reference evidence="1" key="1">
    <citation type="submission" date="2017-10" db="EMBL/GenBank/DDBJ databases">
        <title>Genome-wide analysis of the first isolated strain mycoplasma dispar GS01.</title>
        <authorList>
            <person name="Hao H."/>
            <person name="Chen S."/>
            <person name="Zhao P."/>
            <person name="Chu Y."/>
            <person name="Liu Y."/>
        </authorList>
    </citation>
    <scope>NUCLEOTIDE SEQUENCE [LARGE SCALE GENOMIC DNA]</scope>
    <source>
        <strain evidence="1">GS01</strain>
    </source>
</reference>
<gene>
    <name evidence="1" type="ORF">CSW10_00640</name>
</gene>
<dbReference type="EMBL" id="CP024161">
    <property type="protein sequence ID" value="ATP59470.1"/>
    <property type="molecule type" value="Genomic_DNA"/>
</dbReference>
<proteinExistence type="predicted"/>
<evidence type="ECO:0000313" key="2">
    <source>
        <dbReference type="Proteomes" id="UP000224629"/>
    </source>
</evidence>
<keyword evidence="2" id="KW-1185">Reference proteome</keyword>
<accession>A0ABM6PQP1</accession>
<evidence type="ECO:0008006" key="3">
    <source>
        <dbReference type="Google" id="ProtNLM"/>
    </source>
</evidence>
<organism evidence="1 2">
    <name type="scientific">Mesomycoplasma dispar</name>
    <dbReference type="NCBI Taxonomy" id="86660"/>
    <lineage>
        <taxon>Bacteria</taxon>
        <taxon>Bacillati</taxon>
        <taxon>Mycoplasmatota</taxon>
        <taxon>Mycoplasmoidales</taxon>
        <taxon>Metamycoplasmataceae</taxon>
        <taxon>Mesomycoplasma</taxon>
    </lineage>
</organism>
<protein>
    <recommendedName>
        <fullName evidence="3">Transposase</fullName>
    </recommendedName>
</protein>
<sequence length="68" mass="8341">MIKIIYGVLTEEQKKEIIQKIKKDDVDKSFTYKILKIPKSTFYFYLKKKKKQYTKILLKTKLLKFFMN</sequence>
<dbReference type="Proteomes" id="UP000224629">
    <property type="component" value="Chromosome"/>
</dbReference>
<name>A0ABM6PQP1_9BACT</name>
<evidence type="ECO:0000313" key="1">
    <source>
        <dbReference type="EMBL" id="ATP59470.1"/>
    </source>
</evidence>